<accession>A0ABP0EBA9</accession>
<evidence type="ECO:0000256" key="1">
    <source>
        <dbReference type="PROSITE-ProRule" id="PRU00042"/>
    </source>
</evidence>
<gene>
    <name evidence="4" type="primary">REI1</name>
    <name evidence="4" type="ORF">CAAN4_C09890</name>
</gene>
<protein>
    <submittedName>
        <fullName evidence="4">Cytoplasmic 60S subunit biogenesis factor Rei1p</fullName>
    </submittedName>
</protein>
<dbReference type="Proteomes" id="UP001497600">
    <property type="component" value="Chromosome C"/>
</dbReference>
<dbReference type="PROSITE" id="PS50157">
    <property type="entry name" value="ZINC_FINGER_C2H2_2"/>
    <property type="match status" value="1"/>
</dbReference>
<keyword evidence="1" id="KW-0863">Zinc-finger</keyword>
<dbReference type="PANTHER" id="PTHR13182">
    <property type="entry name" value="ZINC FINGER PROTEIN 622"/>
    <property type="match status" value="1"/>
</dbReference>
<evidence type="ECO:0000313" key="5">
    <source>
        <dbReference type="Proteomes" id="UP001497600"/>
    </source>
</evidence>
<organism evidence="4 5">
    <name type="scientific">[Candida] anglica</name>
    <dbReference type="NCBI Taxonomy" id="148631"/>
    <lineage>
        <taxon>Eukaryota</taxon>
        <taxon>Fungi</taxon>
        <taxon>Dikarya</taxon>
        <taxon>Ascomycota</taxon>
        <taxon>Saccharomycotina</taxon>
        <taxon>Pichiomycetes</taxon>
        <taxon>Debaryomycetaceae</taxon>
        <taxon>Kurtzmaniella</taxon>
    </lineage>
</organism>
<dbReference type="InterPro" id="IPR040025">
    <property type="entry name" value="Znf622/Rei1/Reh1"/>
</dbReference>
<dbReference type="SMART" id="SM00355">
    <property type="entry name" value="ZnF_C2H2"/>
    <property type="match status" value="3"/>
</dbReference>
<proteinExistence type="predicted"/>
<feature type="region of interest" description="Disordered" evidence="2">
    <location>
        <begin position="386"/>
        <end position="413"/>
    </location>
</feature>
<keyword evidence="1" id="KW-0862">Zinc</keyword>
<evidence type="ECO:0000256" key="2">
    <source>
        <dbReference type="SAM" id="MobiDB-lite"/>
    </source>
</evidence>
<dbReference type="EMBL" id="OZ004255">
    <property type="protein sequence ID" value="CAK7900980.1"/>
    <property type="molecule type" value="Genomic_DNA"/>
</dbReference>
<keyword evidence="5" id="KW-1185">Reference proteome</keyword>
<keyword evidence="1" id="KW-0479">Metal-binding</keyword>
<feature type="region of interest" description="Disordered" evidence="2">
    <location>
        <begin position="277"/>
        <end position="315"/>
    </location>
</feature>
<dbReference type="Pfam" id="PF12756">
    <property type="entry name" value="zf-C2H2_2"/>
    <property type="match status" value="1"/>
</dbReference>
<dbReference type="PANTHER" id="PTHR13182:SF21">
    <property type="entry name" value="CYTOPLASMIC 60S SUBUNIT BIOGENESIS FACTOR REI1"/>
    <property type="match status" value="1"/>
</dbReference>
<feature type="compositionally biased region" description="Acidic residues" evidence="2">
    <location>
        <begin position="285"/>
        <end position="312"/>
    </location>
</feature>
<feature type="region of interest" description="Disordered" evidence="2">
    <location>
        <begin position="99"/>
        <end position="142"/>
    </location>
</feature>
<feature type="domain" description="C2H2-type" evidence="3">
    <location>
        <begin position="3"/>
        <end position="27"/>
    </location>
</feature>
<name>A0ABP0EBA9_9ASCO</name>
<sequence>MSYTCNTCGLAFATPEDQRVHMKSDWHRYNLKRRVAQLPPIDEDLFNSKVASLTIAEETPAEPKKSNKQLTKKEIRRREKEAIHEKKKQILEMARQNMLAGNKRESSADGEATEETAEAAAAAAAAAETVASDAAQPEAEVVAEELTEEQQAEQLMAKKIANRVHIPSTTCLFCPPKAKMEFETVDLNIEHMFKQHGFYIPEQKYLEDKDGLIAYLGEKIGLGNVCLSCTYQGRNTEAVREHMKVKRHMRLPYELEDEKLEVSQFYDFSSTYEPRTKIVVPESESAADGEDWEDVSDEGEDADSDSEDDLPPAEDNALLQNGHELVLPSGAVIGHRSMARYYRQNLAPERILTEGQGTVIAAETRHMFTVKDRQELALQKRTWAREKKREDVNDRRAAKFINNQPHFRDPLLQ</sequence>
<dbReference type="PROSITE" id="PS00028">
    <property type="entry name" value="ZINC_FINGER_C2H2_1"/>
    <property type="match status" value="1"/>
</dbReference>
<evidence type="ECO:0000313" key="4">
    <source>
        <dbReference type="EMBL" id="CAK7900980.1"/>
    </source>
</evidence>
<reference evidence="4 5" key="1">
    <citation type="submission" date="2024-01" db="EMBL/GenBank/DDBJ databases">
        <authorList>
            <consortium name="Genoscope - CEA"/>
            <person name="William W."/>
        </authorList>
    </citation>
    <scope>NUCLEOTIDE SEQUENCE [LARGE SCALE GENOMIC DNA]</scope>
    <source>
        <strain evidence="4 5">29B2s-10</strain>
    </source>
</reference>
<feature type="compositionally biased region" description="Basic and acidic residues" evidence="2">
    <location>
        <begin position="386"/>
        <end position="397"/>
    </location>
</feature>
<feature type="compositionally biased region" description="Basic and acidic residues" evidence="2">
    <location>
        <begin position="61"/>
        <end position="84"/>
    </location>
</feature>
<dbReference type="InterPro" id="IPR013087">
    <property type="entry name" value="Znf_C2H2_type"/>
</dbReference>
<dbReference type="InterPro" id="IPR041661">
    <property type="entry name" value="ZN622/Rei1/Reh1_Znf-C2H2"/>
</dbReference>
<feature type="compositionally biased region" description="Low complexity" evidence="2">
    <location>
        <begin position="118"/>
        <end position="140"/>
    </location>
</feature>
<evidence type="ECO:0000259" key="3">
    <source>
        <dbReference type="PROSITE" id="PS50157"/>
    </source>
</evidence>
<feature type="region of interest" description="Disordered" evidence="2">
    <location>
        <begin position="57"/>
        <end position="84"/>
    </location>
</feature>